<dbReference type="GO" id="GO:0031047">
    <property type="term" value="P:regulatory ncRNA-mediated gene silencing"/>
    <property type="evidence" value="ECO:0007669"/>
    <property type="project" value="UniProtKB-KW"/>
</dbReference>
<evidence type="ECO:0000313" key="17">
    <source>
        <dbReference type="Proteomes" id="UP000253318"/>
    </source>
</evidence>
<evidence type="ECO:0000256" key="9">
    <source>
        <dbReference type="ARBA" id="ARBA00022884"/>
    </source>
</evidence>
<keyword evidence="8" id="KW-0460">Magnesium</keyword>
<dbReference type="GO" id="GO:0090486">
    <property type="term" value="F:small RNA 2'-O-methyltransferase activity"/>
    <property type="evidence" value="ECO:0007669"/>
    <property type="project" value="UniProtKB-EC"/>
</dbReference>
<dbReference type="InterPro" id="IPR013217">
    <property type="entry name" value="Methyltransf_12"/>
</dbReference>
<dbReference type="NCBIfam" id="TIGR04074">
    <property type="entry name" value="bacter_Hen1"/>
    <property type="match status" value="1"/>
</dbReference>
<proteinExistence type="inferred from homology"/>
<dbReference type="RefSeq" id="WP_114399019.1">
    <property type="nucleotide sequence ID" value="NZ_QEIM01000102.1"/>
</dbReference>
<gene>
    <name evidence="16" type="ORF">DEF24_13710</name>
</gene>
<dbReference type="InterPro" id="IPR024026">
    <property type="entry name" value="3'-RNA_MeTfrase_Hen1_bac"/>
</dbReference>
<evidence type="ECO:0000259" key="14">
    <source>
        <dbReference type="Pfam" id="PF08242"/>
    </source>
</evidence>
<dbReference type="Pfam" id="PF12623">
    <property type="entry name" value="Hen1_L"/>
    <property type="match status" value="1"/>
</dbReference>
<dbReference type="GO" id="GO:0046872">
    <property type="term" value="F:metal ion binding"/>
    <property type="evidence" value="ECO:0007669"/>
    <property type="project" value="UniProtKB-KW"/>
</dbReference>
<evidence type="ECO:0000259" key="15">
    <source>
        <dbReference type="Pfam" id="PF12623"/>
    </source>
</evidence>
<organism evidence="16 17">
    <name type="scientific">Marinitenerispora sediminis</name>
    <dbReference type="NCBI Taxonomy" id="1931232"/>
    <lineage>
        <taxon>Bacteria</taxon>
        <taxon>Bacillati</taxon>
        <taxon>Actinomycetota</taxon>
        <taxon>Actinomycetes</taxon>
        <taxon>Streptosporangiales</taxon>
        <taxon>Nocardiopsidaceae</taxon>
        <taxon>Marinitenerispora</taxon>
    </lineage>
</organism>
<dbReference type="EMBL" id="QEIN01000097">
    <property type="protein sequence ID" value="RCV58354.1"/>
    <property type="molecule type" value="Genomic_DNA"/>
</dbReference>
<dbReference type="AlphaFoldDB" id="A0A368T513"/>
<dbReference type="CDD" id="cd02440">
    <property type="entry name" value="AdoMet_MTases"/>
    <property type="match status" value="1"/>
</dbReference>
<keyword evidence="7" id="KW-0479">Metal-binding</keyword>
<evidence type="ECO:0000256" key="5">
    <source>
        <dbReference type="ARBA" id="ARBA00022679"/>
    </source>
</evidence>
<comment type="similarity">
    <text evidence="2">Belongs to the methyltransferase superfamily. HEN1 family.</text>
</comment>
<keyword evidence="6" id="KW-0949">S-adenosyl-L-methionine</keyword>
<dbReference type="InterPro" id="IPR038546">
    <property type="entry name" value="Hen1_N_sf"/>
</dbReference>
<keyword evidence="10" id="KW-0943">RNA-mediated gene silencing</keyword>
<dbReference type="GO" id="GO:0003723">
    <property type="term" value="F:RNA binding"/>
    <property type="evidence" value="ECO:0007669"/>
    <property type="project" value="UniProtKB-KW"/>
</dbReference>
<dbReference type="InterPro" id="IPR024740">
    <property type="entry name" value="Hen1_N"/>
</dbReference>
<keyword evidence="9" id="KW-0694">RNA-binding</keyword>
<dbReference type="GO" id="GO:0001510">
    <property type="term" value="P:RNA methylation"/>
    <property type="evidence" value="ECO:0007669"/>
    <property type="project" value="InterPro"/>
</dbReference>
<keyword evidence="5 16" id="KW-0808">Transferase</keyword>
<name>A0A368T513_9ACTN</name>
<accession>A0A368T513</accession>
<comment type="catalytic activity">
    <reaction evidence="12">
        <text>small RNA 3'-end nucleotide + S-adenosyl-L-methionine = small RNA 3'-end 2'-O-methylnucleotide + S-adenosyl-L-homocysteine + H(+)</text>
        <dbReference type="Rhea" id="RHEA:37887"/>
        <dbReference type="Rhea" id="RHEA-COMP:10415"/>
        <dbReference type="Rhea" id="RHEA-COMP:10416"/>
        <dbReference type="ChEBI" id="CHEBI:15378"/>
        <dbReference type="ChEBI" id="CHEBI:57856"/>
        <dbReference type="ChEBI" id="CHEBI:59789"/>
        <dbReference type="ChEBI" id="CHEBI:74896"/>
        <dbReference type="ChEBI" id="CHEBI:74898"/>
        <dbReference type="EC" id="2.1.1.386"/>
    </reaction>
</comment>
<evidence type="ECO:0000256" key="6">
    <source>
        <dbReference type="ARBA" id="ARBA00022691"/>
    </source>
</evidence>
<evidence type="ECO:0000256" key="1">
    <source>
        <dbReference type="ARBA" id="ARBA00001946"/>
    </source>
</evidence>
<dbReference type="SUPFAM" id="SSF53335">
    <property type="entry name" value="S-adenosyl-L-methionine-dependent methyltransferases"/>
    <property type="match status" value="1"/>
</dbReference>
<evidence type="ECO:0000256" key="3">
    <source>
        <dbReference type="ARBA" id="ARBA00021330"/>
    </source>
</evidence>
<dbReference type="Pfam" id="PF08242">
    <property type="entry name" value="Methyltransf_12"/>
    <property type="match status" value="1"/>
</dbReference>
<evidence type="ECO:0000256" key="11">
    <source>
        <dbReference type="ARBA" id="ARBA00035025"/>
    </source>
</evidence>
<feature type="domain" description="Methyltransferase type 12" evidence="14">
    <location>
        <begin position="295"/>
        <end position="394"/>
    </location>
</feature>
<dbReference type="Proteomes" id="UP000253318">
    <property type="component" value="Unassembled WGS sequence"/>
</dbReference>
<dbReference type="InterPro" id="IPR029063">
    <property type="entry name" value="SAM-dependent_MTases_sf"/>
</dbReference>
<feature type="region of interest" description="Disordered" evidence="13">
    <location>
        <begin position="246"/>
        <end position="275"/>
    </location>
</feature>
<dbReference type="EC" id="2.1.1.386" evidence="11"/>
<dbReference type="Gene3D" id="3.40.50.150">
    <property type="entry name" value="Vaccinia Virus protein VP39"/>
    <property type="match status" value="1"/>
</dbReference>
<reference evidence="16 17" key="1">
    <citation type="submission" date="2018-04" db="EMBL/GenBank/DDBJ databases">
        <title>Novel actinobacteria from marine sediment.</title>
        <authorList>
            <person name="Ng Z.Y."/>
            <person name="Tan G.Y.A."/>
        </authorList>
    </citation>
    <scope>NUCLEOTIDE SEQUENCE [LARGE SCALE GENOMIC DNA]</scope>
    <source>
        <strain evidence="16 17">TPS81</strain>
    </source>
</reference>
<comment type="cofactor">
    <cofactor evidence="1">
        <name>Mg(2+)</name>
        <dbReference type="ChEBI" id="CHEBI:18420"/>
    </cofactor>
</comment>
<keyword evidence="17" id="KW-1185">Reference proteome</keyword>
<dbReference type="PANTHER" id="PTHR21404">
    <property type="entry name" value="HEN1"/>
    <property type="match status" value="1"/>
</dbReference>
<protein>
    <recommendedName>
        <fullName evidence="3">Small RNA 2'-O-methyltransferase</fullName>
        <ecNumber evidence="11">2.1.1.386</ecNumber>
    </recommendedName>
</protein>
<evidence type="ECO:0000256" key="2">
    <source>
        <dbReference type="ARBA" id="ARBA00009026"/>
    </source>
</evidence>
<sequence>MLLTISTTHRPATDLGFLLHKHPDRVQAFPQSYGTAHVCYPEVGEERCTAALVLDVEPQALLRSRGAGRSPDFALAQYVNDRPYAASSLFAVALGDVFRSALKGKCAARPELAAAAIPLTLRLPAVACRGGPAEVRRMFEPLGWEVEATAVPLDPGLPGWGDSRYVDLTLSGEFRLADALSHLYVLLPVLDGAKHYWVSGAEVDKLLRAGEGWLAGHPERGVIARRYLARRQRLVRDAIERLAEVDDAATGGAPGSDADPVVEEPEDREGSASLAEQRAGAVLAVLRAEQARRVIDLGCGSGKLLARLLDEPRFERVTGVDVSAAAVEWARRRLRVDGMPPQRAERLGLFVGSALYRDRRFAGHDAAVLMEVVEHVDPSRLPALAAVVFGHAAPRTVVVTTPNVEYNIRYAGLAAGRLRHADHRFEWTRAEFAAWAGAVAERYGYQVRYLPVGDADPELGPPTQMGVFTR</sequence>
<evidence type="ECO:0000256" key="12">
    <source>
        <dbReference type="ARBA" id="ARBA00048418"/>
    </source>
</evidence>
<dbReference type="OrthoDB" id="626362at2"/>
<comment type="caution">
    <text evidence="16">The sequence shown here is derived from an EMBL/GenBank/DDBJ whole genome shotgun (WGS) entry which is preliminary data.</text>
</comment>
<evidence type="ECO:0000256" key="13">
    <source>
        <dbReference type="SAM" id="MobiDB-lite"/>
    </source>
</evidence>
<evidence type="ECO:0000256" key="8">
    <source>
        <dbReference type="ARBA" id="ARBA00022842"/>
    </source>
</evidence>
<dbReference type="InterPro" id="IPR026610">
    <property type="entry name" value="Hen1"/>
</dbReference>
<dbReference type="Gene3D" id="3.30.1610.20">
    <property type="entry name" value="Hen1, N-terminal domain"/>
    <property type="match status" value="1"/>
</dbReference>
<evidence type="ECO:0000256" key="7">
    <source>
        <dbReference type="ARBA" id="ARBA00022723"/>
    </source>
</evidence>
<keyword evidence="4 16" id="KW-0489">Methyltransferase</keyword>
<dbReference type="PANTHER" id="PTHR21404:SF3">
    <property type="entry name" value="SMALL RNA 2'-O-METHYLTRANSFERASE"/>
    <property type="match status" value="1"/>
</dbReference>
<evidence type="ECO:0000313" key="16">
    <source>
        <dbReference type="EMBL" id="RCV58354.1"/>
    </source>
</evidence>
<evidence type="ECO:0000256" key="4">
    <source>
        <dbReference type="ARBA" id="ARBA00022603"/>
    </source>
</evidence>
<feature type="domain" description="Hen1 N-terminal" evidence="15">
    <location>
        <begin position="1"/>
        <end position="243"/>
    </location>
</feature>
<evidence type="ECO:0000256" key="10">
    <source>
        <dbReference type="ARBA" id="ARBA00023158"/>
    </source>
</evidence>